<keyword evidence="2" id="KW-1185">Reference proteome</keyword>
<dbReference type="Proteomes" id="UP001233999">
    <property type="component" value="Unassembled WGS sequence"/>
</dbReference>
<feature type="non-terminal residue" evidence="1">
    <location>
        <position position="66"/>
    </location>
</feature>
<protein>
    <submittedName>
        <fullName evidence="1">Uncharacterized protein</fullName>
    </submittedName>
</protein>
<proteinExistence type="predicted"/>
<feature type="non-terminal residue" evidence="1">
    <location>
        <position position="1"/>
    </location>
</feature>
<name>A0AAD7Z5B9_DIPPU</name>
<dbReference type="AlphaFoldDB" id="A0AAD7Z5B9"/>
<organism evidence="1 2">
    <name type="scientific">Diploptera punctata</name>
    <name type="common">Pacific beetle cockroach</name>
    <dbReference type="NCBI Taxonomy" id="6984"/>
    <lineage>
        <taxon>Eukaryota</taxon>
        <taxon>Metazoa</taxon>
        <taxon>Ecdysozoa</taxon>
        <taxon>Arthropoda</taxon>
        <taxon>Hexapoda</taxon>
        <taxon>Insecta</taxon>
        <taxon>Pterygota</taxon>
        <taxon>Neoptera</taxon>
        <taxon>Polyneoptera</taxon>
        <taxon>Dictyoptera</taxon>
        <taxon>Blattodea</taxon>
        <taxon>Blaberoidea</taxon>
        <taxon>Blaberidae</taxon>
        <taxon>Diplopterinae</taxon>
        <taxon>Diploptera</taxon>
    </lineage>
</organism>
<dbReference type="EMBL" id="JASPKZ010010656">
    <property type="protein sequence ID" value="KAJ9574072.1"/>
    <property type="molecule type" value="Genomic_DNA"/>
</dbReference>
<evidence type="ECO:0000313" key="2">
    <source>
        <dbReference type="Proteomes" id="UP001233999"/>
    </source>
</evidence>
<evidence type="ECO:0000313" key="1">
    <source>
        <dbReference type="EMBL" id="KAJ9574072.1"/>
    </source>
</evidence>
<reference evidence="1" key="1">
    <citation type="journal article" date="2023" name="IScience">
        <title>Live-bearing cockroach genome reveals convergent evolutionary mechanisms linked to viviparity in insects and beyond.</title>
        <authorList>
            <person name="Fouks B."/>
            <person name="Harrison M.C."/>
            <person name="Mikhailova A.A."/>
            <person name="Marchal E."/>
            <person name="English S."/>
            <person name="Carruthers M."/>
            <person name="Jennings E.C."/>
            <person name="Chiamaka E.L."/>
            <person name="Frigard R.A."/>
            <person name="Pippel M."/>
            <person name="Attardo G.M."/>
            <person name="Benoit J.B."/>
            <person name="Bornberg-Bauer E."/>
            <person name="Tobe S.S."/>
        </authorList>
    </citation>
    <scope>NUCLEOTIDE SEQUENCE</scope>
    <source>
        <strain evidence="1">Stay&amp;Tobe</strain>
    </source>
</reference>
<sequence length="66" mass="7663">GYNDRHSKQTKYNGKLEEKKMKFPNHGRCATYLTTPRITSKDSTDSSAIKKPTKICNFMFVNYSVR</sequence>
<reference evidence="1" key="2">
    <citation type="submission" date="2023-05" db="EMBL/GenBank/DDBJ databases">
        <authorList>
            <person name="Fouks B."/>
        </authorList>
    </citation>
    <scope>NUCLEOTIDE SEQUENCE</scope>
    <source>
        <strain evidence="1">Stay&amp;Tobe</strain>
        <tissue evidence="1">Testes</tissue>
    </source>
</reference>
<comment type="caution">
    <text evidence="1">The sequence shown here is derived from an EMBL/GenBank/DDBJ whole genome shotgun (WGS) entry which is preliminary data.</text>
</comment>
<accession>A0AAD7Z5B9</accession>
<gene>
    <name evidence="1" type="ORF">L9F63_008544</name>
</gene>